<dbReference type="CDD" id="cd04684">
    <property type="entry name" value="NUDIX_Hydrolase"/>
    <property type="match status" value="1"/>
</dbReference>
<evidence type="ECO:0000259" key="3">
    <source>
        <dbReference type="PROSITE" id="PS51462"/>
    </source>
</evidence>
<dbReference type="PROSITE" id="PS00893">
    <property type="entry name" value="NUDIX_BOX"/>
    <property type="match status" value="1"/>
</dbReference>
<keyword evidence="2" id="KW-0378">Hydrolase</keyword>
<feature type="domain" description="Nudix hydrolase" evidence="3">
    <location>
        <begin position="16"/>
        <end position="144"/>
    </location>
</feature>
<evidence type="ECO:0000313" key="4">
    <source>
        <dbReference type="EMBL" id="MDN7228329.1"/>
    </source>
</evidence>
<reference evidence="4 5" key="1">
    <citation type="submission" date="2023-06" db="EMBL/GenBank/DDBJ databases">
        <title>Novel species in genus Planococcus.</title>
        <authorList>
            <person name="Ning S."/>
        </authorList>
    </citation>
    <scope>NUCLEOTIDE SEQUENCE [LARGE SCALE GENOMIC DNA]</scope>
    <source>
        <strain evidence="4 5">N064</strain>
    </source>
</reference>
<protein>
    <submittedName>
        <fullName evidence="4">NUDIX domain-containing protein</fullName>
    </submittedName>
</protein>
<dbReference type="Proteomes" id="UP001172054">
    <property type="component" value="Unassembled WGS sequence"/>
</dbReference>
<dbReference type="PROSITE" id="PS51462">
    <property type="entry name" value="NUDIX"/>
    <property type="match status" value="1"/>
</dbReference>
<dbReference type="Gene3D" id="3.90.79.10">
    <property type="entry name" value="Nucleoside Triphosphate Pyrophosphohydrolase"/>
    <property type="match status" value="1"/>
</dbReference>
<sequence length="149" mass="16951">MKTMKFGEQTEGMEYPIRKGVYAVIFNEQKDQLAVVQLTRGPVFLPGGGLEENESPEECLRREMLEETGHELVVGPYIGHAQQVYRSSQNGPVINDGSFYLAAIGEKVQEPIEEDHHLKWLPVREAKEHLFHEHHQWALEEGLKNSGSN</sequence>
<gene>
    <name evidence="4" type="ORF">QWY15_13590</name>
</gene>
<dbReference type="InterPro" id="IPR020084">
    <property type="entry name" value="NUDIX_hydrolase_CS"/>
</dbReference>
<dbReference type="InterPro" id="IPR000086">
    <property type="entry name" value="NUDIX_hydrolase_dom"/>
</dbReference>
<evidence type="ECO:0000256" key="1">
    <source>
        <dbReference type="ARBA" id="ARBA00001946"/>
    </source>
</evidence>
<dbReference type="InterPro" id="IPR015797">
    <property type="entry name" value="NUDIX_hydrolase-like_dom_sf"/>
</dbReference>
<accession>A0ABT8MU98</accession>
<keyword evidence="5" id="KW-1185">Reference proteome</keyword>
<dbReference type="SUPFAM" id="SSF55811">
    <property type="entry name" value="Nudix"/>
    <property type="match status" value="1"/>
</dbReference>
<organism evidence="4 5">
    <name type="scientific">Planococcus liqunii</name>
    <dbReference type="NCBI Taxonomy" id="3058394"/>
    <lineage>
        <taxon>Bacteria</taxon>
        <taxon>Bacillati</taxon>
        <taxon>Bacillota</taxon>
        <taxon>Bacilli</taxon>
        <taxon>Bacillales</taxon>
        <taxon>Caryophanaceae</taxon>
        <taxon>Planococcus</taxon>
    </lineage>
</organism>
<comment type="caution">
    <text evidence="4">The sequence shown here is derived from an EMBL/GenBank/DDBJ whole genome shotgun (WGS) entry which is preliminary data.</text>
</comment>
<evidence type="ECO:0000313" key="5">
    <source>
        <dbReference type="Proteomes" id="UP001172054"/>
    </source>
</evidence>
<evidence type="ECO:0000256" key="2">
    <source>
        <dbReference type="ARBA" id="ARBA00022801"/>
    </source>
</evidence>
<dbReference type="RefSeq" id="WP_301726765.1">
    <property type="nucleotide sequence ID" value="NZ_JAUJWW010000006.1"/>
</dbReference>
<proteinExistence type="predicted"/>
<dbReference type="EMBL" id="JAUJWW010000006">
    <property type="protein sequence ID" value="MDN7228329.1"/>
    <property type="molecule type" value="Genomic_DNA"/>
</dbReference>
<name>A0ABT8MU98_9BACL</name>
<dbReference type="PANTHER" id="PTHR43046">
    <property type="entry name" value="GDP-MANNOSE MANNOSYL HYDROLASE"/>
    <property type="match status" value="1"/>
</dbReference>
<comment type="cofactor">
    <cofactor evidence="1">
        <name>Mg(2+)</name>
        <dbReference type="ChEBI" id="CHEBI:18420"/>
    </cofactor>
</comment>
<dbReference type="Pfam" id="PF00293">
    <property type="entry name" value="NUDIX"/>
    <property type="match status" value="1"/>
</dbReference>
<dbReference type="PANTHER" id="PTHR43046:SF14">
    <property type="entry name" value="MUTT_NUDIX FAMILY PROTEIN"/>
    <property type="match status" value="1"/>
</dbReference>